<protein>
    <submittedName>
        <fullName evidence="3">Uncharacterized protein</fullName>
    </submittedName>
</protein>
<evidence type="ECO:0000313" key="3">
    <source>
        <dbReference type="EMBL" id="GAA1815594.1"/>
    </source>
</evidence>
<evidence type="ECO:0000256" key="1">
    <source>
        <dbReference type="SAM" id="MobiDB-lite"/>
    </source>
</evidence>
<sequence>MDVYFTRFEAPRRLRLPIVTVEEPKAQGIRWWLVLSCTAAGGVAIWVTFKIAGPDSREDIAVAFMVEAAAALFLLAFFFFLERSFTTRVTSTVVREVRDRVVAPLEARVDNIATEIANLQREVDVGLQEQTARHHDLVMALDPPTAGSVGAALSEATRLNAIAGQVTVQANEDPHGIWVTFSYGAHFRGRDRLEDDQLLIQVWPLLTRRGPGLLLIEDFWGSGEQLSQVALRLSDRLRKNGARGASNTPDWTVAMRNLQRSLDVALPVEHGGWHLSGALHELVGEDWAITTAGIEYRDLGVVVAVEAIPRRPFPFGRRAETDESTHPTEWDPGMPDGADPDEWALVLSRGRAALERPGYALEAGTGLGWTSESVRTWIPAGRMAKPPHAG</sequence>
<gene>
    <name evidence="3" type="ORF">GCM10009682_40640</name>
</gene>
<dbReference type="EMBL" id="BAAALT010000136">
    <property type="protein sequence ID" value="GAA1815594.1"/>
    <property type="molecule type" value="Genomic_DNA"/>
</dbReference>
<feature type="region of interest" description="Disordered" evidence="1">
    <location>
        <begin position="315"/>
        <end position="338"/>
    </location>
</feature>
<keyword evidence="2" id="KW-1133">Transmembrane helix</keyword>
<feature type="transmembrane region" description="Helical" evidence="2">
    <location>
        <begin position="61"/>
        <end position="81"/>
    </location>
</feature>
<keyword evidence="2" id="KW-0472">Membrane</keyword>
<reference evidence="3 4" key="1">
    <citation type="journal article" date="2019" name="Int. J. Syst. Evol. Microbiol.">
        <title>The Global Catalogue of Microorganisms (GCM) 10K type strain sequencing project: providing services to taxonomists for standard genome sequencing and annotation.</title>
        <authorList>
            <consortium name="The Broad Institute Genomics Platform"/>
            <consortium name="The Broad Institute Genome Sequencing Center for Infectious Disease"/>
            <person name="Wu L."/>
            <person name="Ma J."/>
        </authorList>
    </citation>
    <scope>NUCLEOTIDE SEQUENCE [LARGE SCALE GENOMIC DNA]</scope>
    <source>
        <strain evidence="3 4">JCM 13250</strain>
    </source>
</reference>
<keyword evidence="2" id="KW-0812">Transmembrane</keyword>
<evidence type="ECO:0000256" key="2">
    <source>
        <dbReference type="SAM" id="Phobius"/>
    </source>
</evidence>
<feature type="compositionally biased region" description="Basic and acidic residues" evidence="1">
    <location>
        <begin position="317"/>
        <end position="329"/>
    </location>
</feature>
<name>A0ABN2M8Z0_9ACTN</name>
<keyword evidence="4" id="KW-1185">Reference proteome</keyword>
<proteinExistence type="predicted"/>
<organism evidence="3 4">
    <name type="scientific">Luedemannella flava</name>
    <dbReference type="NCBI Taxonomy" id="349316"/>
    <lineage>
        <taxon>Bacteria</taxon>
        <taxon>Bacillati</taxon>
        <taxon>Actinomycetota</taxon>
        <taxon>Actinomycetes</taxon>
        <taxon>Micromonosporales</taxon>
        <taxon>Micromonosporaceae</taxon>
        <taxon>Luedemannella</taxon>
    </lineage>
</organism>
<evidence type="ECO:0000313" key="4">
    <source>
        <dbReference type="Proteomes" id="UP001500218"/>
    </source>
</evidence>
<accession>A0ABN2M8Z0</accession>
<feature type="transmembrane region" description="Helical" evidence="2">
    <location>
        <begin position="29"/>
        <end position="49"/>
    </location>
</feature>
<dbReference type="Proteomes" id="UP001500218">
    <property type="component" value="Unassembled WGS sequence"/>
</dbReference>
<comment type="caution">
    <text evidence="3">The sequence shown here is derived from an EMBL/GenBank/DDBJ whole genome shotgun (WGS) entry which is preliminary data.</text>
</comment>